<evidence type="ECO:0000313" key="1">
    <source>
        <dbReference type="EMBL" id="KKK46959.1"/>
    </source>
</evidence>
<dbReference type="AlphaFoldDB" id="A0A0F8XYB0"/>
<feature type="non-terminal residue" evidence="1">
    <location>
        <position position="1"/>
    </location>
</feature>
<sequence length="39" mass="4020">AIPVNRGIASGDMVVGRNVLVAQTEPSNRASAVVIAVWT</sequence>
<dbReference type="EMBL" id="LAZR01069821">
    <property type="protein sequence ID" value="KKK46959.1"/>
    <property type="molecule type" value="Genomic_DNA"/>
</dbReference>
<proteinExistence type="predicted"/>
<gene>
    <name evidence="1" type="ORF">LCGC14_3160050</name>
</gene>
<protein>
    <submittedName>
        <fullName evidence="1">Uncharacterized protein</fullName>
    </submittedName>
</protein>
<accession>A0A0F8XYB0</accession>
<comment type="caution">
    <text evidence="1">The sequence shown here is derived from an EMBL/GenBank/DDBJ whole genome shotgun (WGS) entry which is preliminary data.</text>
</comment>
<name>A0A0F8XYB0_9ZZZZ</name>
<organism evidence="1">
    <name type="scientific">marine sediment metagenome</name>
    <dbReference type="NCBI Taxonomy" id="412755"/>
    <lineage>
        <taxon>unclassified sequences</taxon>
        <taxon>metagenomes</taxon>
        <taxon>ecological metagenomes</taxon>
    </lineage>
</organism>
<reference evidence="1" key="1">
    <citation type="journal article" date="2015" name="Nature">
        <title>Complex archaea that bridge the gap between prokaryotes and eukaryotes.</title>
        <authorList>
            <person name="Spang A."/>
            <person name="Saw J.H."/>
            <person name="Jorgensen S.L."/>
            <person name="Zaremba-Niedzwiedzka K."/>
            <person name="Martijn J."/>
            <person name="Lind A.E."/>
            <person name="van Eijk R."/>
            <person name="Schleper C."/>
            <person name="Guy L."/>
            <person name="Ettema T.J."/>
        </authorList>
    </citation>
    <scope>NUCLEOTIDE SEQUENCE</scope>
</reference>